<dbReference type="AlphaFoldDB" id="A0A2H0ANC5"/>
<dbReference type="GO" id="GO:0006281">
    <property type="term" value="P:DNA repair"/>
    <property type="evidence" value="ECO:0007669"/>
    <property type="project" value="UniProtKB-KW"/>
</dbReference>
<dbReference type="CDD" id="cd16962">
    <property type="entry name" value="RuvC"/>
    <property type="match status" value="1"/>
</dbReference>
<comment type="similarity">
    <text evidence="1">Belongs to the RuvC family.</text>
</comment>
<dbReference type="GO" id="GO:0046872">
    <property type="term" value="F:metal ion binding"/>
    <property type="evidence" value="ECO:0007669"/>
    <property type="project" value="UniProtKB-KW"/>
</dbReference>
<dbReference type="GO" id="GO:0003677">
    <property type="term" value="F:DNA binding"/>
    <property type="evidence" value="ECO:0007669"/>
    <property type="project" value="UniProtKB-KW"/>
</dbReference>
<keyword evidence="5" id="KW-0255">Endonuclease</keyword>
<evidence type="ECO:0000256" key="10">
    <source>
        <dbReference type="ARBA" id="ARBA00023172"/>
    </source>
</evidence>
<dbReference type="GO" id="GO:0008821">
    <property type="term" value="F:crossover junction DNA endonuclease activity"/>
    <property type="evidence" value="ECO:0007669"/>
    <property type="project" value="UniProtKB-EC"/>
</dbReference>
<keyword evidence="2" id="KW-0963">Cytoplasm</keyword>
<evidence type="ECO:0000256" key="7">
    <source>
        <dbReference type="ARBA" id="ARBA00022801"/>
    </source>
</evidence>
<evidence type="ECO:0000256" key="4">
    <source>
        <dbReference type="ARBA" id="ARBA00022723"/>
    </source>
</evidence>
<keyword evidence="7" id="KW-0378">Hydrolase</keyword>
<evidence type="ECO:0000256" key="6">
    <source>
        <dbReference type="ARBA" id="ARBA00022763"/>
    </source>
</evidence>
<evidence type="ECO:0000256" key="13">
    <source>
        <dbReference type="ARBA" id="ARBA00029488"/>
    </source>
</evidence>
<evidence type="ECO:0000256" key="9">
    <source>
        <dbReference type="ARBA" id="ARBA00023125"/>
    </source>
</evidence>
<evidence type="ECO:0000256" key="1">
    <source>
        <dbReference type="ARBA" id="ARBA00009518"/>
    </source>
</evidence>
<dbReference type="Gene3D" id="3.30.420.10">
    <property type="entry name" value="Ribonuclease H-like superfamily/Ribonuclease H"/>
    <property type="match status" value="1"/>
</dbReference>
<dbReference type="PRINTS" id="PR00696">
    <property type="entry name" value="RSOLVASERUVC"/>
</dbReference>
<keyword evidence="4" id="KW-0479">Metal-binding</keyword>
<dbReference type="FunFam" id="3.30.420.10:FF:000002">
    <property type="entry name" value="Crossover junction endodeoxyribonuclease RuvC"/>
    <property type="match status" value="1"/>
</dbReference>
<evidence type="ECO:0000256" key="5">
    <source>
        <dbReference type="ARBA" id="ARBA00022759"/>
    </source>
</evidence>
<evidence type="ECO:0000313" key="15">
    <source>
        <dbReference type="EMBL" id="PIP46118.1"/>
    </source>
</evidence>
<dbReference type="GO" id="GO:0006310">
    <property type="term" value="P:DNA recombination"/>
    <property type="evidence" value="ECO:0007669"/>
    <property type="project" value="UniProtKB-KW"/>
</dbReference>
<keyword evidence="11" id="KW-0234">DNA repair</keyword>
<dbReference type="Proteomes" id="UP000230007">
    <property type="component" value="Unassembled WGS sequence"/>
</dbReference>
<keyword evidence="9" id="KW-0238">DNA-binding</keyword>
<evidence type="ECO:0000256" key="2">
    <source>
        <dbReference type="ARBA" id="ARBA00022490"/>
    </source>
</evidence>
<dbReference type="EMBL" id="PCSK01000029">
    <property type="protein sequence ID" value="PIP46118.1"/>
    <property type="molecule type" value="Genomic_DNA"/>
</dbReference>
<organism evidence="15 16">
    <name type="scientific">Candidatus Colwellbacteria bacterium CG23_combo_of_CG06-09_8_20_14_all_42_19</name>
    <dbReference type="NCBI Taxonomy" id="1974541"/>
    <lineage>
        <taxon>Bacteria</taxon>
        <taxon>Candidatus Colwelliibacteriota</taxon>
    </lineage>
</organism>
<dbReference type="PANTHER" id="PTHR30194:SF3">
    <property type="entry name" value="CROSSOVER JUNCTION ENDODEOXYRIBONUCLEASE RUVC"/>
    <property type="match status" value="1"/>
</dbReference>
<dbReference type="SUPFAM" id="SSF53098">
    <property type="entry name" value="Ribonuclease H-like"/>
    <property type="match status" value="1"/>
</dbReference>
<dbReference type="PANTHER" id="PTHR30194">
    <property type="entry name" value="CROSSOVER JUNCTION ENDODEOXYRIBONUCLEASE RUVC"/>
    <property type="match status" value="1"/>
</dbReference>
<accession>A0A2H0ANC5</accession>
<keyword evidence="3" id="KW-0540">Nuclease</keyword>
<name>A0A2H0ANC5_9BACT</name>
<keyword evidence="8" id="KW-0460">Magnesium</keyword>
<dbReference type="Pfam" id="PF02075">
    <property type="entry name" value="RuvC"/>
    <property type="match status" value="1"/>
</dbReference>
<proteinExistence type="inferred from homology"/>
<dbReference type="InterPro" id="IPR036397">
    <property type="entry name" value="RNaseH_sf"/>
</dbReference>
<evidence type="ECO:0000256" key="3">
    <source>
        <dbReference type="ARBA" id="ARBA00022722"/>
    </source>
</evidence>
<evidence type="ECO:0000256" key="12">
    <source>
        <dbReference type="ARBA" id="ARBA00029354"/>
    </source>
</evidence>
<reference evidence="15 16" key="1">
    <citation type="submission" date="2017-09" db="EMBL/GenBank/DDBJ databases">
        <title>Depth-based differentiation of microbial function through sediment-hosted aquifers and enrichment of novel symbionts in the deep terrestrial subsurface.</title>
        <authorList>
            <person name="Probst A.J."/>
            <person name="Ladd B."/>
            <person name="Jarett J.K."/>
            <person name="Geller-Mcgrath D.E."/>
            <person name="Sieber C.M."/>
            <person name="Emerson J.B."/>
            <person name="Anantharaman K."/>
            <person name="Thomas B.C."/>
            <person name="Malmstrom R."/>
            <person name="Stieglmeier M."/>
            <person name="Klingl A."/>
            <person name="Woyke T."/>
            <person name="Ryan C.M."/>
            <person name="Banfield J.F."/>
        </authorList>
    </citation>
    <scope>NUCLEOTIDE SEQUENCE [LARGE SCALE GENOMIC DNA]</scope>
    <source>
        <strain evidence="15">CG23_combo_of_CG06-09_8_20_14_all_42_19</strain>
    </source>
</reference>
<dbReference type="InterPro" id="IPR002176">
    <property type="entry name" value="X-over_junc_endoDNase_RuvC"/>
</dbReference>
<dbReference type="InterPro" id="IPR012337">
    <property type="entry name" value="RNaseH-like_sf"/>
</dbReference>
<evidence type="ECO:0000256" key="8">
    <source>
        <dbReference type="ARBA" id="ARBA00022842"/>
    </source>
</evidence>
<comment type="catalytic activity">
    <reaction evidence="12">
        <text>Endonucleolytic cleavage at a junction such as a reciprocal single-stranded crossover between two homologous DNA duplexes (Holliday junction).</text>
        <dbReference type="EC" id="3.1.21.10"/>
    </reaction>
</comment>
<protein>
    <recommendedName>
        <fullName evidence="13">crossover junction endodeoxyribonuclease</fullName>
        <ecNumber evidence="13">3.1.21.10</ecNumber>
    </recommendedName>
    <alternativeName>
        <fullName evidence="14">Holliday junction resolvase RuvC</fullName>
    </alternativeName>
</protein>
<dbReference type="EC" id="3.1.21.10" evidence="13"/>
<evidence type="ECO:0000313" key="16">
    <source>
        <dbReference type="Proteomes" id="UP000230007"/>
    </source>
</evidence>
<sequence>MMYKKSPLTPKVILGIDPGTTRIGYGVIKKAGGALKSLDYGVIEPGKGDSRFRNLETKLNLLIKKYKPQIAGVEKIFFSKNKKTAISVAEYRGIILFILNKNAVKTLEFTPNDIKSAVTGSGKSDKKIVSRYVCLTLGLRRVLGYDDAADALAIAIRASFEKGVDI</sequence>
<evidence type="ECO:0000256" key="14">
    <source>
        <dbReference type="ARBA" id="ARBA00030265"/>
    </source>
</evidence>
<keyword evidence="10" id="KW-0233">DNA recombination</keyword>
<keyword evidence="6" id="KW-0227">DNA damage</keyword>
<gene>
    <name evidence="15" type="ORF">COX15_01455</name>
</gene>
<comment type="caution">
    <text evidence="15">The sequence shown here is derived from an EMBL/GenBank/DDBJ whole genome shotgun (WGS) entry which is preliminary data.</text>
</comment>
<evidence type="ECO:0000256" key="11">
    <source>
        <dbReference type="ARBA" id="ARBA00023204"/>
    </source>
</evidence>